<dbReference type="RefSeq" id="XP_014170048.1">
    <property type="nucleotide sequence ID" value="XM_014314573.1"/>
</dbReference>
<dbReference type="InterPro" id="IPR001139">
    <property type="entry name" value="Glyco_hydro_30"/>
</dbReference>
<dbReference type="Gene3D" id="3.20.20.80">
    <property type="entry name" value="Glycosidases"/>
    <property type="match status" value="1"/>
</dbReference>
<feature type="chain" id="PRO_5003260267" evidence="5">
    <location>
        <begin position="20"/>
        <end position="494"/>
    </location>
</feature>
<name>F0XP82_GROCL</name>
<dbReference type="GO" id="GO:0004348">
    <property type="term" value="F:glucosylceramidase activity"/>
    <property type="evidence" value="ECO:0007669"/>
    <property type="project" value="InterPro"/>
</dbReference>
<reference evidence="8 9" key="1">
    <citation type="journal article" date="2011" name="Proc. Natl. Acad. Sci. U.S.A.">
        <title>Genome and transcriptome analyses of the mountain pine beetle-fungal symbiont Grosmannia clavigera, a lodgepole pine pathogen.</title>
        <authorList>
            <person name="DiGuistini S."/>
            <person name="Wang Y."/>
            <person name="Liao N.Y."/>
            <person name="Taylor G."/>
            <person name="Tanguay P."/>
            <person name="Feau N."/>
            <person name="Henrissat B."/>
            <person name="Chan S.K."/>
            <person name="Hesse-Orce U."/>
            <person name="Alamouti S.M."/>
            <person name="Tsui C.K.M."/>
            <person name="Docking R.T."/>
            <person name="Levasseur A."/>
            <person name="Haridas S."/>
            <person name="Robertson G."/>
            <person name="Birol I."/>
            <person name="Holt R.A."/>
            <person name="Marra M.A."/>
            <person name="Hamelin R.C."/>
            <person name="Hirst M."/>
            <person name="Jones S.J.M."/>
            <person name="Bohlmann J."/>
            <person name="Breuil C."/>
        </authorList>
    </citation>
    <scope>NUCLEOTIDE SEQUENCE [LARGE SCALE GENOMIC DNA]</scope>
    <source>
        <strain evidence="9">kw1407 / UAMH 11150</strain>
    </source>
</reference>
<dbReference type="InParanoid" id="F0XP82"/>
<dbReference type="eggNOG" id="KOG2566">
    <property type="taxonomic scope" value="Eukaryota"/>
</dbReference>
<dbReference type="GeneID" id="25981126"/>
<protein>
    <submittedName>
        <fullName evidence="8">O-glycosyl hydrolase</fullName>
    </submittedName>
</protein>
<dbReference type="InterPro" id="IPR033453">
    <property type="entry name" value="Glyco_hydro_30_TIM-barrel"/>
</dbReference>
<feature type="signal peptide" evidence="5">
    <location>
        <begin position="1"/>
        <end position="19"/>
    </location>
</feature>
<dbReference type="SUPFAM" id="SSF51445">
    <property type="entry name" value="(Trans)glycosidases"/>
    <property type="match status" value="1"/>
</dbReference>
<evidence type="ECO:0000313" key="8">
    <source>
        <dbReference type="EMBL" id="EFX00566.1"/>
    </source>
</evidence>
<dbReference type="Gene3D" id="2.60.40.1180">
    <property type="entry name" value="Golgi alpha-mannosidase II"/>
    <property type="match status" value="1"/>
</dbReference>
<dbReference type="Pfam" id="PF02055">
    <property type="entry name" value="Glyco_hydro_30"/>
    <property type="match status" value="1"/>
</dbReference>
<organism evidence="9">
    <name type="scientific">Grosmannia clavigera (strain kw1407 / UAMH 11150)</name>
    <name type="common">Blue stain fungus</name>
    <name type="synonym">Graphiocladiella clavigera</name>
    <dbReference type="NCBI Taxonomy" id="655863"/>
    <lineage>
        <taxon>Eukaryota</taxon>
        <taxon>Fungi</taxon>
        <taxon>Dikarya</taxon>
        <taxon>Ascomycota</taxon>
        <taxon>Pezizomycotina</taxon>
        <taxon>Sordariomycetes</taxon>
        <taxon>Sordariomycetidae</taxon>
        <taxon>Ophiostomatales</taxon>
        <taxon>Ophiostomataceae</taxon>
        <taxon>Leptographium</taxon>
    </lineage>
</organism>
<evidence type="ECO:0000313" key="9">
    <source>
        <dbReference type="Proteomes" id="UP000007796"/>
    </source>
</evidence>
<feature type="domain" description="Glycosyl hydrolase family 30 TIM-barrel" evidence="6">
    <location>
        <begin position="71"/>
        <end position="420"/>
    </location>
</feature>
<dbReference type="STRING" id="655863.F0XP82"/>
<dbReference type="GO" id="GO:0016020">
    <property type="term" value="C:membrane"/>
    <property type="evidence" value="ECO:0007669"/>
    <property type="project" value="GOC"/>
</dbReference>
<evidence type="ECO:0000256" key="5">
    <source>
        <dbReference type="SAM" id="SignalP"/>
    </source>
</evidence>
<dbReference type="PANTHER" id="PTHR11069:SF23">
    <property type="entry name" value="LYSOSOMAL ACID GLUCOSYLCERAMIDASE"/>
    <property type="match status" value="1"/>
</dbReference>
<feature type="domain" description="Glycosyl hydrolase family 30 beta sandwich" evidence="7">
    <location>
        <begin position="436"/>
        <end position="490"/>
    </location>
</feature>
<dbReference type="EMBL" id="GL629801">
    <property type="protein sequence ID" value="EFX00566.1"/>
    <property type="molecule type" value="Genomic_DNA"/>
</dbReference>
<keyword evidence="9" id="KW-1185">Reference proteome</keyword>
<dbReference type="InterPro" id="IPR013780">
    <property type="entry name" value="Glyco_hydro_b"/>
</dbReference>
<gene>
    <name evidence="8" type="ORF">CMQ_7568</name>
</gene>
<keyword evidence="2 5" id="KW-0732">Signal</keyword>
<evidence type="ECO:0000256" key="3">
    <source>
        <dbReference type="ARBA" id="ARBA00022801"/>
    </source>
</evidence>
<accession>F0XP82</accession>
<dbReference type="PANTHER" id="PTHR11069">
    <property type="entry name" value="GLUCOSYLCERAMIDASE"/>
    <property type="match status" value="1"/>
</dbReference>
<keyword evidence="3 4" id="KW-0378">Hydrolase</keyword>
<dbReference type="AlphaFoldDB" id="F0XP82"/>
<evidence type="ECO:0000256" key="2">
    <source>
        <dbReference type="ARBA" id="ARBA00022729"/>
    </source>
</evidence>
<evidence type="ECO:0000256" key="4">
    <source>
        <dbReference type="RuleBase" id="RU361188"/>
    </source>
</evidence>
<dbReference type="Proteomes" id="UP000007796">
    <property type="component" value="Unassembled WGS sequence"/>
</dbReference>
<evidence type="ECO:0000259" key="7">
    <source>
        <dbReference type="Pfam" id="PF17189"/>
    </source>
</evidence>
<dbReference type="InterPro" id="IPR017853">
    <property type="entry name" value="GH"/>
</dbReference>
<dbReference type="InterPro" id="IPR033452">
    <property type="entry name" value="GH30_C"/>
</dbReference>
<keyword evidence="4" id="KW-0326">Glycosidase</keyword>
<dbReference type="HOGENOM" id="CLU_014379_3_1_1"/>
<dbReference type="OrthoDB" id="2160638at2759"/>
<sequence>MSMPSSLTALAVLAGTVAASLPEAFCTSEDGQYKLSALTVPVLNDTSEQFGADSTWSLSVDDTSSGYKQRITGFGAAVTDATVAVFGALNDSMLDTLLSELLTTRASDAAVGFRLFRHTIASSDLSADPAYTYDDNDNRSDAQLSGFHLGDRGTAMAQLLARMQARQSDIELLGSPWAPPAWTQTDGQLIGGSGSTDDNRLDMNSTSVRHGWAQYFVRYLQAYKAAGVRVGALTIQNEPLNSRAGMPTLYVPADDAGVLIRDHLGPALQAAGLGNTEIWAYDHNTDEPAYPETVLAAVANTTVEAMVTAVAWHCYASQLDWTVLSTFHEAHPDARQYMTECYTPTTGAWSWPVDFTMGPLQNWAAGVVAWTLAADQKDGPHLNSSAACSTCAGLVTVDTDTGSYELQPAYYLMGQFSRFMPAGAVVLTGTGSYTYGSGAGIESVASLNPDGSRTVVIKNTFGNSIAVTVAMASSGNEWTGLVPANSVVTWVLSG</sequence>
<evidence type="ECO:0000256" key="1">
    <source>
        <dbReference type="ARBA" id="ARBA00005382"/>
    </source>
</evidence>
<dbReference type="GO" id="GO:0006680">
    <property type="term" value="P:glucosylceramide catabolic process"/>
    <property type="evidence" value="ECO:0007669"/>
    <property type="project" value="TreeGrafter"/>
</dbReference>
<dbReference type="Pfam" id="PF17189">
    <property type="entry name" value="Glyco_hydro_30C"/>
    <property type="match status" value="1"/>
</dbReference>
<comment type="similarity">
    <text evidence="1 4">Belongs to the glycosyl hydrolase 30 family.</text>
</comment>
<evidence type="ECO:0000259" key="6">
    <source>
        <dbReference type="Pfam" id="PF02055"/>
    </source>
</evidence>
<proteinExistence type="inferred from homology"/>